<reference evidence="1" key="1">
    <citation type="submission" date="2020-05" db="EMBL/GenBank/DDBJ databases">
        <authorList>
            <person name="Chiriac C."/>
            <person name="Salcher M."/>
            <person name="Ghai R."/>
            <person name="Kavagutti S V."/>
        </authorList>
    </citation>
    <scope>NUCLEOTIDE SEQUENCE</scope>
</reference>
<dbReference type="EMBL" id="CAFBLP010000084">
    <property type="protein sequence ID" value="CAB4887771.1"/>
    <property type="molecule type" value="Genomic_DNA"/>
</dbReference>
<dbReference type="AlphaFoldDB" id="A0A6J7EZB5"/>
<protein>
    <submittedName>
        <fullName evidence="1">Unannotated protein</fullName>
    </submittedName>
</protein>
<evidence type="ECO:0000313" key="1">
    <source>
        <dbReference type="EMBL" id="CAB4887771.1"/>
    </source>
</evidence>
<name>A0A6J7EZB5_9ZZZZ</name>
<sequence length="154" mass="16698">MSDLLALQAARCRYCECRLAGDNTQEHCSPCAARIGRNRWRSVPAATVQHVTAQELETVGILTLLQRHATSPAQMIAALFASGTLPLRLRRHETHLVALLGLQGRSHSDAARDLSVTRWTVAAWRLRLGLGDGSGVLAAPAKPVSKRQTKEVCG</sequence>
<gene>
    <name evidence="1" type="ORF">UFOPK3376_02526</name>
</gene>
<accession>A0A6J7EZB5</accession>
<proteinExistence type="predicted"/>
<organism evidence="1">
    <name type="scientific">freshwater metagenome</name>
    <dbReference type="NCBI Taxonomy" id="449393"/>
    <lineage>
        <taxon>unclassified sequences</taxon>
        <taxon>metagenomes</taxon>
        <taxon>ecological metagenomes</taxon>
    </lineage>
</organism>